<accession>A0A2H1K072</accession>
<proteinExistence type="predicted"/>
<feature type="region of interest" description="Disordered" evidence="1">
    <location>
        <begin position="217"/>
        <end position="242"/>
    </location>
</feature>
<evidence type="ECO:0000256" key="1">
    <source>
        <dbReference type="SAM" id="MobiDB-lite"/>
    </source>
</evidence>
<name>A0A2H1K072_BREAU</name>
<dbReference type="EMBL" id="FXZB01000022">
    <property type="protein sequence ID" value="SMX92944.1"/>
    <property type="molecule type" value="Genomic_DNA"/>
</dbReference>
<evidence type="ECO:0000313" key="2">
    <source>
        <dbReference type="EMBL" id="SMX92944.1"/>
    </source>
</evidence>
<keyword evidence="3" id="KW-1185">Reference proteome</keyword>
<dbReference type="AlphaFoldDB" id="A0A2H1K072"/>
<reference evidence="2" key="1">
    <citation type="submission" date="2017-03" db="EMBL/GenBank/DDBJ databases">
        <authorList>
            <person name="Monnet C."/>
        </authorList>
    </citation>
    <scope>NUCLEOTIDE SEQUENCE [LARGE SCALE GENOMIC DNA]</scope>
    <source>
        <strain evidence="2">ATCC 9175</strain>
    </source>
</reference>
<protein>
    <submittedName>
        <fullName evidence="2">Uncharacterized protein</fullName>
    </submittedName>
</protein>
<feature type="region of interest" description="Disordered" evidence="1">
    <location>
        <begin position="56"/>
        <end position="95"/>
    </location>
</feature>
<dbReference type="Proteomes" id="UP000234525">
    <property type="component" value="Unassembled WGS sequence"/>
</dbReference>
<sequence length="337" mass="36739">MSHHSGCGGASGTTCVCPCGNTLHGTVKTQGVVAEAVCSHDAAEVKKRRYESRKKALEHRWKRPSHGNGLPTDGDSETEPNENEPSAYPAGDTSDRAGARMVNEFIIGLIEHKIAIDSGSKESVASVDLSDTELATVQQLSETIADKVLSDMEGHLRSGGPRGSKKDRADHFFCVVLAAICQAYATLDNFANKTNSKLAGIIVDLIELSVQNPKDGLPAPYPRTVEKPKGRGKKRRKRNRDDSFRLQDGERDFLHQVILKLLEAARGSAMAPIEEGVMLHLRVIAAITCPDPDRHPSIIKYCIWPLLKGPLRGLISDEVADQMEAWLVDTYPKEGLS</sequence>
<evidence type="ECO:0000313" key="3">
    <source>
        <dbReference type="Proteomes" id="UP000234525"/>
    </source>
</evidence>
<comment type="caution">
    <text evidence="2">The sequence shown here is derived from an EMBL/GenBank/DDBJ whole genome shotgun (WGS) entry which is preliminary data.</text>
</comment>
<organism evidence="2 3">
    <name type="scientific">Brevibacterium aurantiacum</name>
    <dbReference type="NCBI Taxonomy" id="273384"/>
    <lineage>
        <taxon>Bacteria</taxon>
        <taxon>Bacillati</taxon>
        <taxon>Actinomycetota</taxon>
        <taxon>Actinomycetes</taxon>
        <taxon>Micrococcales</taxon>
        <taxon>Brevibacteriaceae</taxon>
        <taxon>Brevibacterium</taxon>
    </lineage>
</organism>
<gene>
    <name evidence="2" type="ORF">BAUR9175_02971</name>
</gene>